<feature type="compositionally biased region" description="Pro residues" evidence="1">
    <location>
        <begin position="70"/>
        <end position="80"/>
    </location>
</feature>
<accession>A0AAV4YBY4</accession>
<name>A0AAV4YBY4_CAEEX</name>
<evidence type="ECO:0000313" key="2">
    <source>
        <dbReference type="EMBL" id="GIZ03896.1"/>
    </source>
</evidence>
<dbReference type="EMBL" id="BPLR01019012">
    <property type="protein sequence ID" value="GIZ03896.1"/>
    <property type="molecule type" value="Genomic_DNA"/>
</dbReference>
<dbReference type="Proteomes" id="UP001054945">
    <property type="component" value="Unassembled WGS sequence"/>
</dbReference>
<organism evidence="2 3">
    <name type="scientific">Caerostris extrusa</name>
    <name type="common">Bark spider</name>
    <name type="synonym">Caerostris bankana</name>
    <dbReference type="NCBI Taxonomy" id="172846"/>
    <lineage>
        <taxon>Eukaryota</taxon>
        <taxon>Metazoa</taxon>
        <taxon>Ecdysozoa</taxon>
        <taxon>Arthropoda</taxon>
        <taxon>Chelicerata</taxon>
        <taxon>Arachnida</taxon>
        <taxon>Araneae</taxon>
        <taxon>Araneomorphae</taxon>
        <taxon>Entelegynae</taxon>
        <taxon>Araneoidea</taxon>
        <taxon>Araneidae</taxon>
        <taxon>Caerostris</taxon>
    </lineage>
</organism>
<gene>
    <name evidence="2" type="ORF">CEXT_245381</name>
</gene>
<keyword evidence="3" id="KW-1185">Reference proteome</keyword>
<evidence type="ECO:0000256" key="1">
    <source>
        <dbReference type="SAM" id="MobiDB-lite"/>
    </source>
</evidence>
<dbReference type="AlphaFoldDB" id="A0AAV4YBY4"/>
<reference evidence="2 3" key="1">
    <citation type="submission" date="2021-06" db="EMBL/GenBank/DDBJ databases">
        <title>Caerostris extrusa draft genome.</title>
        <authorList>
            <person name="Kono N."/>
            <person name="Arakawa K."/>
        </authorList>
    </citation>
    <scope>NUCLEOTIDE SEQUENCE [LARGE SCALE GENOMIC DNA]</scope>
</reference>
<sequence length="212" mass="23228">MGFNLALFRGSREDLCCWSSSCVTDLSEKERKGGPLFLPNPPHPSCDLAAANATTLDCASLHTEGIPTHPLTPPFNPRTPPTSCKGGGRTSVSHLHTTLHPYTPDDDDDEGVMIEAEIIVRLRSGRWDDQWPLCLMLWSSLADRFPPLPLAHPLLLPLISGLGIWRLFVVNLAGGHRALCRPDWTRLIFARDLPEGAPAQTTSVTIPPTLWG</sequence>
<evidence type="ECO:0000313" key="3">
    <source>
        <dbReference type="Proteomes" id="UP001054945"/>
    </source>
</evidence>
<comment type="caution">
    <text evidence="2">The sequence shown here is derived from an EMBL/GenBank/DDBJ whole genome shotgun (WGS) entry which is preliminary data.</text>
</comment>
<protein>
    <submittedName>
        <fullName evidence="2">Uncharacterized protein</fullName>
    </submittedName>
</protein>
<proteinExistence type="predicted"/>
<feature type="region of interest" description="Disordered" evidence="1">
    <location>
        <begin position="68"/>
        <end position="90"/>
    </location>
</feature>